<dbReference type="Gene3D" id="3.10.350.10">
    <property type="entry name" value="LysM domain"/>
    <property type="match status" value="1"/>
</dbReference>
<dbReference type="SUPFAM" id="SSF54106">
    <property type="entry name" value="LysM domain"/>
    <property type="match status" value="1"/>
</dbReference>
<dbReference type="InterPro" id="IPR036779">
    <property type="entry name" value="LysM_dom_sf"/>
</dbReference>
<feature type="region of interest" description="Disordered" evidence="1">
    <location>
        <begin position="242"/>
        <end position="332"/>
    </location>
</feature>
<evidence type="ECO:0000313" key="4">
    <source>
        <dbReference type="EMBL" id="MFD1485432.1"/>
    </source>
</evidence>
<dbReference type="InterPro" id="IPR018392">
    <property type="entry name" value="LysM"/>
</dbReference>
<evidence type="ECO:0000313" key="5">
    <source>
        <dbReference type="Proteomes" id="UP001597252"/>
    </source>
</evidence>
<evidence type="ECO:0000259" key="3">
    <source>
        <dbReference type="PROSITE" id="PS51782"/>
    </source>
</evidence>
<feature type="compositionally biased region" description="Polar residues" evidence="1">
    <location>
        <begin position="378"/>
        <end position="391"/>
    </location>
</feature>
<dbReference type="EMBL" id="JBHTON010000029">
    <property type="protein sequence ID" value="MFD1485432.1"/>
    <property type="molecule type" value="Genomic_DNA"/>
</dbReference>
<protein>
    <submittedName>
        <fullName evidence="4">LysM peptidoglycan-binding domain-containing protein</fullName>
    </submittedName>
</protein>
<name>A0ABW4E6A1_9LACO</name>
<keyword evidence="2" id="KW-0732">Signal</keyword>
<feature type="chain" id="PRO_5045851230" evidence="2">
    <location>
        <begin position="30"/>
        <end position="453"/>
    </location>
</feature>
<feature type="compositionally biased region" description="Acidic residues" evidence="1">
    <location>
        <begin position="393"/>
        <end position="453"/>
    </location>
</feature>
<accession>A0ABW4E6A1</accession>
<evidence type="ECO:0000256" key="2">
    <source>
        <dbReference type="SAM" id="SignalP"/>
    </source>
</evidence>
<feature type="compositionally biased region" description="Low complexity" evidence="1">
    <location>
        <begin position="185"/>
        <end position="210"/>
    </location>
</feature>
<dbReference type="PROSITE" id="PS51782">
    <property type="entry name" value="LYSM"/>
    <property type="match status" value="1"/>
</dbReference>
<dbReference type="SMART" id="SM00257">
    <property type="entry name" value="LysM"/>
    <property type="match status" value="1"/>
</dbReference>
<feature type="compositionally biased region" description="Acidic residues" evidence="1">
    <location>
        <begin position="246"/>
        <end position="325"/>
    </location>
</feature>
<gene>
    <name evidence="4" type="ORF">ACFQ5J_09340</name>
</gene>
<feature type="signal peptide" evidence="2">
    <location>
        <begin position="1"/>
        <end position="29"/>
    </location>
</feature>
<feature type="domain" description="LysM" evidence="3">
    <location>
        <begin position="72"/>
        <end position="116"/>
    </location>
</feature>
<feature type="region of interest" description="Disordered" evidence="1">
    <location>
        <begin position="378"/>
        <end position="453"/>
    </location>
</feature>
<keyword evidence="5" id="KW-1185">Reference proteome</keyword>
<dbReference type="RefSeq" id="WP_125751324.1">
    <property type="nucleotide sequence ID" value="NZ_JBHTON010000029.1"/>
</dbReference>
<proteinExistence type="predicted"/>
<feature type="region of interest" description="Disordered" evidence="1">
    <location>
        <begin position="170"/>
        <end position="230"/>
    </location>
</feature>
<reference evidence="5" key="1">
    <citation type="journal article" date="2019" name="Int. J. Syst. Evol. Microbiol.">
        <title>The Global Catalogue of Microorganisms (GCM) 10K type strain sequencing project: providing services to taxonomists for standard genome sequencing and annotation.</title>
        <authorList>
            <consortium name="The Broad Institute Genomics Platform"/>
            <consortium name="The Broad Institute Genome Sequencing Center for Infectious Disease"/>
            <person name="Wu L."/>
            <person name="Ma J."/>
        </authorList>
    </citation>
    <scope>NUCLEOTIDE SEQUENCE [LARGE SCALE GENOMIC DNA]</scope>
    <source>
        <strain evidence="5">CCM 8903</strain>
    </source>
</reference>
<comment type="caution">
    <text evidence="4">The sequence shown here is derived from an EMBL/GenBank/DDBJ whole genome shotgun (WGS) entry which is preliminary data.</text>
</comment>
<evidence type="ECO:0000256" key="1">
    <source>
        <dbReference type="SAM" id="MobiDB-lite"/>
    </source>
</evidence>
<sequence>MNKKRIVGASLAGALLFVPFVTRTTTALADSFYTSQTNAERADITNWVANSSTQIKTNIAAQHIDVNSLSGTRYVIQWGDTLSGISQATGISVAKLAYDNHIQNIDLIYAGDVLILNRDGVVPTDWHYEGDGTHVAYTQVTINSYTDNSDHSVHIDNSPVTIKQHAEATQVNNTTEYVSPKDNGSETASAADTTSESSSDDSSTTSATTLSEDDFESAVQSELADKLGLSGDKADQLSVDFTAKDDSDDSSADTASDDSDSSSASSDEDTTSDDSDTSDEDTTSDDSDTSDEDTTSDDSDTSDEDTTSDDSDTSDEDTTSDDSDADTLYSDDQTVTLSSDALTKKNAVKLADKVYDQLDTDSKLSDLDSADEIDVTITQDGSDFDFNVSTNSDDADADSSSDDADSSDEDTDTSDDSSTDDSDSDSDYDDTGDEDTDDSYSDTTSDDTTEEDY</sequence>
<organism evidence="4 5">
    <name type="scientific">Lacticaseibacillus baoqingensis</name>
    <dbReference type="NCBI Taxonomy" id="2486013"/>
    <lineage>
        <taxon>Bacteria</taxon>
        <taxon>Bacillati</taxon>
        <taxon>Bacillota</taxon>
        <taxon>Bacilli</taxon>
        <taxon>Lactobacillales</taxon>
        <taxon>Lactobacillaceae</taxon>
        <taxon>Lacticaseibacillus</taxon>
    </lineage>
</organism>
<dbReference type="Pfam" id="PF01476">
    <property type="entry name" value="LysM"/>
    <property type="match status" value="1"/>
</dbReference>
<dbReference type="Proteomes" id="UP001597252">
    <property type="component" value="Unassembled WGS sequence"/>
</dbReference>